<evidence type="ECO:0000313" key="7">
    <source>
        <dbReference type="Proteomes" id="UP000235023"/>
    </source>
</evidence>
<dbReference type="InterPro" id="IPR001753">
    <property type="entry name" value="Enoyl-CoA_hydra/iso"/>
</dbReference>
<dbReference type="OrthoDB" id="448450at2759"/>
<organism evidence="6 7">
    <name type="scientific">Aspergillus taichungensis</name>
    <dbReference type="NCBI Taxonomy" id="482145"/>
    <lineage>
        <taxon>Eukaryota</taxon>
        <taxon>Fungi</taxon>
        <taxon>Dikarya</taxon>
        <taxon>Ascomycota</taxon>
        <taxon>Pezizomycotina</taxon>
        <taxon>Eurotiomycetes</taxon>
        <taxon>Eurotiomycetidae</taxon>
        <taxon>Eurotiales</taxon>
        <taxon>Aspergillaceae</taxon>
        <taxon>Aspergillus</taxon>
        <taxon>Aspergillus subgen. Circumdati</taxon>
    </lineage>
</organism>
<dbReference type="AlphaFoldDB" id="A0A2J5HQW7"/>
<dbReference type="InterPro" id="IPR029045">
    <property type="entry name" value="ClpP/crotonase-like_dom_sf"/>
</dbReference>
<dbReference type="PANTHER" id="PTHR43684">
    <property type="match status" value="1"/>
</dbReference>
<evidence type="ECO:0000256" key="5">
    <source>
        <dbReference type="ARBA" id="ARBA00023235"/>
    </source>
</evidence>
<comment type="subcellular location">
    <subcellularLocation>
        <location evidence="1">Peroxisome</location>
    </subcellularLocation>
</comment>
<proteinExistence type="inferred from homology"/>
<dbReference type="Proteomes" id="UP000235023">
    <property type="component" value="Unassembled WGS sequence"/>
</dbReference>
<evidence type="ECO:0000256" key="1">
    <source>
        <dbReference type="ARBA" id="ARBA00004275"/>
    </source>
</evidence>
<evidence type="ECO:0000256" key="3">
    <source>
        <dbReference type="ARBA" id="ARBA00005254"/>
    </source>
</evidence>
<comment type="pathway">
    <text evidence="2">Lipid metabolism; fatty acid beta-oxidation.</text>
</comment>
<name>A0A2J5HQW7_9EURO</name>
<dbReference type="Gene3D" id="3.90.226.10">
    <property type="entry name" value="2-enoyl-CoA Hydratase, Chain A, domain 1"/>
    <property type="match status" value="1"/>
</dbReference>
<reference evidence="7" key="1">
    <citation type="submission" date="2017-12" db="EMBL/GenBank/DDBJ databases">
        <authorList>
            <consortium name="DOE Joint Genome Institute"/>
            <person name="Mondo S.J."/>
            <person name="Kjaerbolling I."/>
            <person name="Vesth T.C."/>
            <person name="Frisvad J.C."/>
            <person name="Nybo J.L."/>
            <person name="Theobald S."/>
            <person name="Kuo A."/>
            <person name="Bowyer P."/>
            <person name="Matsuda Y."/>
            <person name="Lyhne E.K."/>
            <person name="Kogle M.E."/>
            <person name="Clum A."/>
            <person name="Lipzen A."/>
            <person name="Salamov A."/>
            <person name="Ngan C.Y."/>
            <person name="Daum C."/>
            <person name="Chiniquy J."/>
            <person name="Barry K."/>
            <person name="LaButti K."/>
            <person name="Haridas S."/>
            <person name="Simmons B.A."/>
            <person name="Magnuson J.K."/>
            <person name="Mortensen U.H."/>
            <person name="Larsen T.O."/>
            <person name="Grigoriev I.V."/>
            <person name="Baker S.E."/>
            <person name="Andersen M.R."/>
            <person name="Nordberg H.P."/>
            <person name="Cantor M.N."/>
            <person name="Hua S.X."/>
        </authorList>
    </citation>
    <scope>NUCLEOTIDE SEQUENCE [LARGE SCALE GENOMIC DNA]</scope>
    <source>
        <strain evidence="7">IBT 19404</strain>
    </source>
</reference>
<dbReference type="CDD" id="cd06558">
    <property type="entry name" value="crotonase-like"/>
    <property type="match status" value="1"/>
</dbReference>
<dbReference type="EMBL" id="KZ559557">
    <property type="protein sequence ID" value="PLN79677.1"/>
    <property type="molecule type" value="Genomic_DNA"/>
</dbReference>
<dbReference type="GO" id="GO:0006635">
    <property type="term" value="P:fatty acid beta-oxidation"/>
    <property type="evidence" value="ECO:0007669"/>
    <property type="project" value="TreeGrafter"/>
</dbReference>
<keyword evidence="7" id="KW-1185">Reference proteome</keyword>
<dbReference type="FunFam" id="3.90.226.10:FF:000048">
    <property type="entry name" value="3,2-trans-enoyl-CoA isomerase"/>
    <property type="match status" value="1"/>
</dbReference>
<dbReference type="GO" id="GO:0005782">
    <property type="term" value="C:peroxisomal matrix"/>
    <property type="evidence" value="ECO:0007669"/>
    <property type="project" value="TreeGrafter"/>
</dbReference>
<evidence type="ECO:0000256" key="4">
    <source>
        <dbReference type="ARBA" id="ARBA00023140"/>
    </source>
</evidence>
<gene>
    <name evidence="6" type="ORF">BDW42DRAFT_172496</name>
</gene>
<dbReference type="PANTHER" id="PTHR43684:SF3">
    <property type="entry name" value="PEROXISOMAL D3,D2-ENOYL-COA ISOMERASE"/>
    <property type="match status" value="1"/>
</dbReference>
<sequence length="280" mass="31036">MASTYKNITFEIRDKIGIIKLNRPKLLNSWDDAVVADMVGAFRELDEHPHTVFTVLTGEGRFFSAGADVRAGIPSLPAEATAAEKKLFFMNKFSTSVELFRSMIDHKKVFVLAMNGPAVGGGAAWFNGIADIVLAASNTYIQVPFSSLGLVPEYGSANTFAQSMGVRRANDLLMFGRKCPVEELQACGLVNRVFPVDGFQEHVRKFLEEQLATNDGKSMMEVKRLQNAPLRSDRLLAVYEATHALAERFVDGTPYERFRARREQLLAASKKREGKPKASL</sequence>
<keyword evidence="5" id="KW-0413">Isomerase</keyword>
<dbReference type="GO" id="GO:0016853">
    <property type="term" value="F:isomerase activity"/>
    <property type="evidence" value="ECO:0007669"/>
    <property type="project" value="UniProtKB-KW"/>
</dbReference>
<evidence type="ECO:0000256" key="2">
    <source>
        <dbReference type="ARBA" id="ARBA00005005"/>
    </source>
</evidence>
<keyword evidence="4" id="KW-0576">Peroxisome</keyword>
<accession>A0A2J5HQW7</accession>
<comment type="similarity">
    <text evidence="3">Belongs to the enoyl-CoA hydratase/isomerase family.</text>
</comment>
<evidence type="ECO:0000313" key="6">
    <source>
        <dbReference type="EMBL" id="PLN79677.1"/>
    </source>
</evidence>
<dbReference type="SUPFAM" id="SSF52096">
    <property type="entry name" value="ClpP/crotonase"/>
    <property type="match status" value="1"/>
</dbReference>
<protein>
    <submittedName>
        <fullName evidence="6">ClpP/crotonase</fullName>
    </submittedName>
</protein>
<dbReference type="InterPro" id="IPR051053">
    <property type="entry name" value="ECH/Chromodomain_protein"/>
</dbReference>
<dbReference type="Pfam" id="PF00378">
    <property type="entry name" value="ECH_1"/>
    <property type="match status" value="1"/>
</dbReference>